<sequence length="61" mass="6984">MHAVVPGYERARPWKTVTSVFLPPETHPPILPPLQTVPRTHRRGRWGGGGDTFRHLTFNTR</sequence>
<proteinExistence type="predicted"/>
<feature type="region of interest" description="Disordered" evidence="1">
    <location>
        <begin position="26"/>
        <end position="51"/>
    </location>
</feature>
<reference evidence="2" key="2">
    <citation type="submission" date="2020-05" db="UniProtKB">
        <authorList>
            <consortium name="EnsemblMetazoa"/>
        </authorList>
    </citation>
    <scope>IDENTIFICATION</scope>
    <source>
        <strain evidence="2">WRAIR2</strain>
    </source>
</reference>
<name>A0A182NWH8_9DIPT</name>
<reference evidence="3" key="1">
    <citation type="submission" date="2013-03" db="EMBL/GenBank/DDBJ databases">
        <title>The Genome Sequence of Anopheles dirus WRAIR2.</title>
        <authorList>
            <consortium name="The Broad Institute Genomics Platform"/>
            <person name="Neafsey D.E."/>
            <person name="Walton C."/>
            <person name="Walker B."/>
            <person name="Young S.K."/>
            <person name="Zeng Q."/>
            <person name="Gargeya S."/>
            <person name="Fitzgerald M."/>
            <person name="Haas B."/>
            <person name="Abouelleil A."/>
            <person name="Allen A.W."/>
            <person name="Alvarado L."/>
            <person name="Arachchi H.M."/>
            <person name="Berlin A.M."/>
            <person name="Chapman S.B."/>
            <person name="Gainer-Dewar J."/>
            <person name="Goldberg J."/>
            <person name="Griggs A."/>
            <person name="Gujja S."/>
            <person name="Hansen M."/>
            <person name="Howarth C."/>
            <person name="Imamovic A."/>
            <person name="Ireland A."/>
            <person name="Larimer J."/>
            <person name="McCowan C."/>
            <person name="Murphy C."/>
            <person name="Pearson M."/>
            <person name="Poon T.W."/>
            <person name="Priest M."/>
            <person name="Roberts A."/>
            <person name="Saif S."/>
            <person name="Shea T."/>
            <person name="Sisk P."/>
            <person name="Sykes S."/>
            <person name="Wortman J."/>
            <person name="Nusbaum C."/>
            <person name="Birren B."/>
        </authorList>
    </citation>
    <scope>NUCLEOTIDE SEQUENCE [LARGE SCALE GENOMIC DNA]</scope>
    <source>
        <strain evidence="3">WRAIR2</strain>
    </source>
</reference>
<evidence type="ECO:0000313" key="3">
    <source>
        <dbReference type="Proteomes" id="UP000075884"/>
    </source>
</evidence>
<accession>A0A182NWH8</accession>
<organism evidence="2 3">
    <name type="scientific">Anopheles dirus</name>
    <dbReference type="NCBI Taxonomy" id="7168"/>
    <lineage>
        <taxon>Eukaryota</taxon>
        <taxon>Metazoa</taxon>
        <taxon>Ecdysozoa</taxon>
        <taxon>Arthropoda</taxon>
        <taxon>Hexapoda</taxon>
        <taxon>Insecta</taxon>
        <taxon>Pterygota</taxon>
        <taxon>Neoptera</taxon>
        <taxon>Endopterygota</taxon>
        <taxon>Diptera</taxon>
        <taxon>Nematocera</taxon>
        <taxon>Culicoidea</taxon>
        <taxon>Culicidae</taxon>
        <taxon>Anophelinae</taxon>
        <taxon>Anopheles</taxon>
    </lineage>
</organism>
<dbReference type="VEuPathDB" id="VectorBase:ADIR014250"/>
<dbReference type="AlphaFoldDB" id="A0A182NWH8"/>
<keyword evidence="3" id="KW-1185">Reference proteome</keyword>
<dbReference type="Proteomes" id="UP000075884">
    <property type="component" value="Unassembled WGS sequence"/>
</dbReference>
<protein>
    <submittedName>
        <fullName evidence="2">Uncharacterized protein</fullName>
    </submittedName>
</protein>
<dbReference type="EnsemblMetazoa" id="ADIR014250-RA">
    <property type="protein sequence ID" value="ADIR014250-PA"/>
    <property type="gene ID" value="ADIR014250"/>
</dbReference>
<evidence type="ECO:0000256" key="1">
    <source>
        <dbReference type="SAM" id="MobiDB-lite"/>
    </source>
</evidence>
<evidence type="ECO:0000313" key="2">
    <source>
        <dbReference type="EnsemblMetazoa" id="ADIR014250-PA"/>
    </source>
</evidence>